<feature type="signal peptide" evidence="4">
    <location>
        <begin position="1"/>
        <end position="22"/>
    </location>
</feature>
<dbReference type="InterPro" id="IPR050490">
    <property type="entry name" value="Bact_solute-bd_prot1"/>
</dbReference>
<dbReference type="EMBL" id="CP061274">
    <property type="protein sequence ID" value="QOD44061.1"/>
    <property type="molecule type" value="Genomic_DNA"/>
</dbReference>
<dbReference type="InterPro" id="IPR006059">
    <property type="entry name" value="SBP"/>
</dbReference>
<dbReference type="Proteomes" id="UP000516660">
    <property type="component" value="Chromosome"/>
</dbReference>
<keyword evidence="2" id="KW-0813">Transport</keyword>
<dbReference type="GO" id="GO:0055085">
    <property type="term" value="P:transmembrane transport"/>
    <property type="evidence" value="ECO:0007669"/>
    <property type="project" value="InterPro"/>
</dbReference>
<proteinExistence type="inferred from homology"/>
<evidence type="ECO:0000256" key="4">
    <source>
        <dbReference type="SAM" id="SignalP"/>
    </source>
</evidence>
<evidence type="ECO:0000313" key="5">
    <source>
        <dbReference type="EMBL" id="QOD44061.1"/>
    </source>
</evidence>
<dbReference type="PROSITE" id="PS01037">
    <property type="entry name" value="SBP_BACTERIAL_1"/>
    <property type="match status" value="1"/>
</dbReference>
<dbReference type="Pfam" id="PF01547">
    <property type="entry name" value="SBP_bac_1"/>
    <property type="match status" value="1"/>
</dbReference>
<dbReference type="SUPFAM" id="SSF53850">
    <property type="entry name" value="Periplasmic binding protein-like II"/>
    <property type="match status" value="1"/>
</dbReference>
<organism evidence="5 6">
    <name type="scientific">Clavibacter zhangzhiyongii</name>
    <dbReference type="NCBI Taxonomy" id="2768071"/>
    <lineage>
        <taxon>Bacteria</taxon>
        <taxon>Bacillati</taxon>
        <taxon>Actinomycetota</taxon>
        <taxon>Actinomycetes</taxon>
        <taxon>Micrococcales</taxon>
        <taxon>Microbacteriaceae</taxon>
        <taxon>Clavibacter</taxon>
    </lineage>
</organism>
<comment type="similarity">
    <text evidence="1">Belongs to the bacterial solute-binding protein 1 family.</text>
</comment>
<dbReference type="InterPro" id="IPR006061">
    <property type="entry name" value="SBP_1_CS"/>
</dbReference>
<evidence type="ECO:0000256" key="1">
    <source>
        <dbReference type="ARBA" id="ARBA00008520"/>
    </source>
</evidence>
<dbReference type="KEGG" id="czh:H9X71_01460"/>
<dbReference type="PANTHER" id="PTHR43649">
    <property type="entry name" value="ARABINOSE-BINDING PROTEIN-RELATED"/>
    <property type="match status" value="1"/>
</dbReference>
<name>A0A7L7Z306_9MICO</name>
<dbReference type="RefSeq" id="WP_191147996.1">
    <property type="nucleotide sequence ID" value="NZ_CP061274.1"/>
</dbReference>
<reference evidence="5 6" key="1">
    <citation type="submission" date="2020-08" db="EMBL/GenBank/DDBJ databases">
        <title>Description of Clavibacter zhangzhiyonge sp. nov., a phytopathogenic actinobacterium isolated from barley seeds, causing leaf brown spot and decline.</title>
        <authorList>
            <person name="Tian Q."/>
            <person name="Chuan J."/>
            <person name="Zhao W."/>
            <person name="Li X."/>
        </authorList>
    </citation>
    <scope>NUCLEOTIDE SEQUENCE [LARGE SCALE GENOMIC DNA]</scope>
    <source>
        <strain evidence="5 6">DM1</strain>
    </source>
</reference>
<dbReference type="CDD" id="cd13585">
    <property type="entry name" value="PBP2_TMBP_like"/>
    <property type="match status" value="1"/>
</dbReference>
<dbReference type="PANTHER" id="PTHR43649:SF12">
    <property type="entry name" value="DIACETYLCHITOBIOSE BINDING PROTEIN DASA"/>
    <property type="match status" value="1"/>
</dbReference>
<dbReference type="AlphaFoldDB" id="A0A7L7Z306"/>
<feature type="chain" id="PRO_5038918840" evidence="4">
    <location>
        <begin position="23"/>
        <end position="429"/>
    </location>
</feature>
<accession>A0A7L7Z306</accession>
<evidence type="ECO:0000313" key="6">
    <source>
        <dbReference type="Proteomes" id="UP000516660"/>
    </source>
</evidence>
<dbReference type="Gene3D" id="3.40.190.10">
    <property type="entry name" value="Periplasmic binding protein-like II"/>
    <property type="match status" value="2"/>
</dbReference>
<evidence type="ECO:0000256" key="2">
    <source>
        <dbReference type="ARBA" id="ARBA00022448"/>
    </source>
</evidence>
<evidence type="ECO:0000256" key="3">
    <source>
        <dbReference type="ARBA" id="ARBA00022729"/>
    </source>
</evidence>
<sequence>MKRTTRRLVAAATLTITRLALSGCSAGSGGGGGDGTVELWIRDYEKALVEPLAEAYNASHETQVEITLVPSPSYVQKLATSIAGGDPPDAAALDLVFTPYFAQAGALVDITDRVDALGYADDFSPAHASVSSFDGRTYAVPFTGDASVLFYNKELFAEAGLDPEDPPTTHAEIRAAAKAITALGDSTYGYSIPGACGGCLIFGFTPLIWGGGGDVLSADGRTATLDSPEVAEGLELLRGMWTDGSMPSLAQTDAGPNTATAFQQGTVGMIADGTATMGALVAGGTVDFGVTPLPGRDGGSASFGGGDTLAILDGAEDADAAWEFVEWATGEEAQTILAEQSVVPIRTDLLDEVYVPQDPRYSVFADALRVGHVPFSPVENELFNDNNGVWVNLISQSVFGGGIPEAQREAQAEAQRILDSVVYVEEDEK</sequence>
<keyword evidence="6" id="KW-1185">Reference proteome</keyword>
<keyword evidence="3 4" id="KW-0732">Signal</keyword>
<gene>
    <name evidence="5" type="ORF">H9X71_01460</name>
</gene>
<protein>
    <submittedName>
        <fullName evidence="5">Sugar ABC transporter substrate-binding protein</fullName>
    </submittedName>
</protein>